<dbReference type="HOGENOM" id="CLU_044092_0_0_1"/>
<sequence>MTLRTASPSPSAAAATVGDRGGRNGGSGSRNVQSGNPTSATPVGVASDGHDDHRTRTVTLLILGAGWTYQFLQPLLSAGKITYAATTTTGHDGTIPFRFDEASDDLGPFKNLPDAEYVLVTFPLKGRGPSAKLVRMYNETRRGHGKGELEEALGQEVEVEVDSACHDDSRPDGSLRAEVESQISTDIRSGDGQNPNSNTNTSTTNNNRSDRHIYSPEPTLSSTCSSNNVTASPSSTVTKWIQLGSTGIWTTPDWNDSSSPIDDTNARAVAEEELITLNGCILNLAGLYGGERNPRNWVSRVARSKEQLGQKGALHLIHGRDVARAVVGVVRKDQDGNEKEKGTANTMNDEGRVTNDGNGDDNDRTHTDVGTELFGRRWIVADCVSYDWWNLVWDWMGEHENSKGKVEGGRSEQVAEETTEQKETQKQKERKMERDMKSQYRRWVMELMEENNVRGLPRSMDVLGRKLDARDFWKAIGILPEMRLER</sequence>
<feature type="region of interest" description="Disordered" evidence="1">
    <location>
        <begin position="334"/>
        <end position="365"/>
    </location>
</feature>
<name>W9Z225_9EURO</name>
<feature type="region of interest" description="Disordered" evidence="1">
    <location>
        <begin position="401"/>
        <end position="434"/>
    </location>
</feature>
<feature type="compositionally biased region" description="Basic and acidic residues" evidence="1">
    <location>
        <begin position="401"/>
        <end position="410"/>
    </location>
</feature>
<comment type="caution">
    <text evidence="2">The sequence shown here is derived from an EMBL/GenBank/DDBJ whole genome shotgun (WGS) entry which is preliminary data.</text>
</comment>
<feature type="compositionally biased region" description="Basic and acidic residues" evidence="1">
    <location>
        <begin position="419"/>
        <end position="434"/>
    </location>
</feature>
<keyword evidence="3" id="KW-1185">Reference proteome</keyword>
<feature type="compositionally biased region" description="Polar residues" evidence="1">
    <location>
        <begin position="184"/>
        <end position="195"/>
    </location>
</feature>
<dbReference type="STRING" id="1182541.W9Z225"/>
<dbReference type="RefSeq" id="XP_007720224.1">
    <property type="nucleotide sequence ID" value="XM_007722034.1"/>
</dbReference>
<dbReference type="Gene3D" id="3.40.50.720">
    <property type="entry name" value="NAD(P)-binding Rossmann-like Domain"/>
    <property type="match status" value="1"/>
</dbReference>
<evidence type="ECO:0000256" key="1">
    <source>
        <dbReference type="SAM" id="MobiDB-lite"/>
    </source>
</evidence>
<proteinExistence type="predicted"/>
<dbReference type="GeneID" id="19156023"/>
<dbReference type="PANTHER" id="PTHR40129:SF2">
    <property type="entry name" value="KETOPANTOATE REDUCTASE N-TERMINAL DOMAIN-CONTAINING PROTEIN"/>
    <property type="match status" value="1"/>
</dbReference>
<dbReference type="eggNOG" id="ENOG502RXTJ">
    <property type="taxonomic scope" value="Eukaryota"/>
</dbReference>
<evidence type="ECO:0000313" key="3">
    <source>
        <dbReference type="Proteomes" id="UP000019484"/>
    </source>
</evidence>
<dbReference type="PANTHER" id="PTHR40129">
    <property type="entry name" value="KETOPANTOATE REDUCTASE N-TERMINAL DOMAIN-CONTAINING PROTEIN"/>
    <property type="match status" value="1"/>
</dbReference>
<feature type="compositionally biased region" description="Low complexity" evidence="1">
    <location>
        <begin position="1"/>
        <end position="15"/>
    </location>
</feature>
<reference evidence="2 3" key="1">
    <citation type="submission" date="2013-03" db="EMBL/GenBank/DDBJ databases">
        <title>The Genome Sequence of Capronia coronata CBS 617.96.</title>
        <authorList>
            <consortium name="The Broad Institute Genomics Platform"/>
            <person name="Cuomo C."/>
            <person name="de Hoog S."/>
            <person name="Gorbushina A."/>
            <person name="Walker B."/>
            <person name="Young S.K."/>
            <person name="Zeng Q."/>
            <person name="Gargeya S."/>
            <person name="Fitzgerald M."/>
            <person name="Haas B."/>
            <person name="Abouelleil A."/>
            <person name="Allen A.W."/>
            <person name="Alvarado L."/>
            <person name="Arachchi H.M."/>
            <person name="Berlin A.M."/>
            <person name="Chapman S.B."/>
            <person name="Gainer-Dewar J."/>
            <person name="Goldberg J."/>
            <person name="Griggs A."/>
            <person name="Gujja S."/>
            <person name="Hansen M."/>
            <person name="Howarth C."/>
            <person name="Imamovic A."/>
            <person name="Ireland A."/>
            <person name="Larimer J."/>
            <person name="McCowan C."/>
            <person name="Murphy C."/>
            <person name="Pearson M."/>
            <person name="Poon T.W."/>
            <person name="Priest M."/>
            <person name="Roberts A."/>
            <person name="Saif S."/>
            <person name="Shea T."/>
            <person name="Sisk P."/>
            <person name="Sykes S."/>
            <person name="Wortman J."/>
            <person name="Nusbaum C."/>
            <person name="Birren B."/>
        </authorList>
    </citation>
    <scope>NUCLEOTIDE SEQUENCE [LARGE SCALE GENOMIC DNA]</scope>
    <source>
        <strain evidence="2 3">CBS 617.96</strain>
    </source>
</reference>
<dbReference type="Proteomes" id="UP000019484">
    <property type="component" value="Unassembled WGS sequence"/>
</dbReference>
<feature type="region of interest" description="Disordered" evidence="1">
    <location>
        <begin position="1"/>
        <end position="51"/>
    </location>
</feature>
<dbReference type="OrthoDB" id="674948at2759"/>
<evidence type="ECO:0000313" key="2">
    <source>
        <dbReference type="EMBL" id="EXJ95995.1"/>
    </source>
</evidence>
<dbReference type="AlphaFoldDB" id="W9Z225"/>
<feature type="compositionally biased region" description="Low complexity" evidence="1">
    <location>
        <begin position="196"/>
        <end position="207"/>
    </location>
</feature>
<organism evidence="2 3">
    <name type="scientific">Capronia coronata CBS 617.96</name>
    <dbReference type="NCBI Taxonomy" id="1182541"/>
    <lineage>
        <taxon>Eukaryota</taxon>
        <taxon>Fungi</taxon>
        <taxon>Dikarya</taxon>
        <taxon>Ascomycota</taxon>
        <taxon>Pezizomycotina</taxon>
        <taxon>Eurotiomycetes</taxon>
        <taxon>Chaetothyriomycetidae</taxon>
        <taxon>Chaetothyriales</taxon>
        <taxon>Herpotrichiellaceae</taxon>
        <taxon>Capronia</taxon>
    </lineage>
</organism>
<feature type="compositionally biased region" description="Polar residues" evidence="1">
    <location>
        <begin position="218"/>
        <end position="231"/>
    </location>
</feature>
<protein>
    <submittedName>
        <fullName evidence="2">Uncharacterized protein</fullName>
    </submittedName>
</protein>
<dbReference type="EMBL" id="AMWN01000001">
    <property type="protein sequence ID" value="EXJ95995.1"/>
    <property type="molecule type" value="Genomic_DNA"/>
</dbReference>
<gene>
    <name evidence="2" type="ORF">A1O1_01121</name>
</gene>
<feature type="region of interest" description="Disordered" evidence="1">
    <location>
        <begin position="184"/>
        <end position="231"/>
    </location>
</feature>
<accession>W9Z225</accession>